<comment type="caution">
    <text evidence="4">The sequence shown here is derived from an EMBL/GenBank/DDBJ whole genome shotgun (WGS) entry which is preliminary data.</text>
</comment>
<dbReference type="Pfam" id="PF00583">
    <property type="entry name" value="Acetyltransf_1"/>
    <property type="match status" value="1"/>
</dbReference>
<reference evidence="4 5" key="1">
    <citation type="submission" date="2019-10" db="EMBL/GenBank/DDBJ databases">
        <title>Description of Paenibacillus terrestris sp. nov.</title>
        <authorList>
            <person name="Carlier A."/>
            <person name="Qi S."/>
        </authorList>
    </citation>
    <scope>NUCLEOTIDE SEQUENCE [LARGE SCALE GENOMIC DNA]</scope>
    <source>
        <strain evidence="4 5">LMG 31458</strain>
    </source>
</reference>
<dbReference type="CDD" id="cd04301">
    <property type="entry name" value="NAT_SF"/>
    <property type="match status" value="1"/>
</dbReference>
<dbReference type="InterPro" id="IPR000182">
    <property type="entry name" value="GNAT_dom"/>
</dbReference>
<keyword evidence="1" id="KW-0808">Transferase</keyword>
<dbReference type="InterPro" id="IPR016181">
    <property type="entry name" value="Acyl_CoA_acyltransferase"/>
</dbReference>
<feature type="domain" description="N-acetyltransferase" evidence="3">
    <location>
        <begin position="1"/>
        <end position="78"/>
    </location>
</feature>
<evidence type="ECO:0000259" key="3">
    <source>
        <dbReference type="PROSITE" id="PS51186"/>
    </source>
</evidence>
<sequence length="78" mass="9018">MYGFGAHLQGNLVGIAQYQFHRTIWMEDACYLQDLFVDEASRGHGVARALIERVAQSARENNASRFYWHTRQDNTTAR</sequence>
<proteinExistence type="predicted"/>
<name>A0ABX1Y1X5_9BACL</name>
<keyword evidence="5" id="KW-1185">Reference proteome</keyword>
<dbReference type="PANTHER" id="PTHR10545">
    <property type="entry name" value="DIAMINE N-ACETYLTRANSFERASE"/>
    <property type="match status" value="1"/>
</dbReference>
<dbReference type="Gene3D" id="3.40.630.30">
    <property type="match status" value="1"/>
</dbReference>
<evidence type="ECO:0000313" key="4">
    <source>
        <dbReference type="EMBL" id="NOU74609.1"/>
    </source>
</evidence>
<dbReference type="SUPFAM" id="SSF55729">
    <property type="entry name" value="Acyl-CoA N-acyltransferases (Nat)"/>
    <property type="match status" value="1"/>
</dbReference>
<dbReference type="PANTHER" id="PTHR10545:SF42">
    <property type="entry name" value="ACETYLTRANSFERASE"/>
    <property type="match status" value="1"/>
</dbReference>
<dbReference type="Proteomes" id="UP000616779">
    <property type="component" value="Unassembled WGS sequence"/>
</dbReference>
<gene>
    <name evidence="4" type="ORF">GC098_24980</name>
</gene>
<dbReference type="RefSeq" id="WP_171646013.1">
    <property type="nucleotide sequence ID" value="NZ_WHOA01000170.1"/>
</dbReference>
<accession>A0ABX1Y1X5</accession>
<dbReference type="InterPro" id="IPR051016">
    <property type="entry name" value="Diverse_Substrate_AcTransf"/>
</dbReference>
<dbReference type="PROSITE" id="PS51186">
    <property type="entry name" value="GNAT"/>
    <property type="match status" value="1"/>
</dbReference>
<evidence type="ECO:0000313" key="5">
    <source>
        <dbReference type="Proteomes" id="UP000616779"/>
    </source>
</evidence>
<keyword evidence="2" id="KW-0012">Acyltransferase</keyword>
<evidence type="ECO:0000256" key="1">
    <source>
        <dbReference type="ARBA" id="ARBA00022679"/>
    </source>
</evidence>
<protein>
    <submittedName>
        <fullName evidence="4">GNAT family N-acetyltransferase</fullName>
    </submittedName>
</protein>
<dbReference type="EMBL" id="WHOA01000170">
    <property type="protein sequence ID" value="NOU74609.1"/>
    <property type="molecule type" value="Genomic_DNA"/>
</dbReference>
<organism evidence="4 5">
    <name type="scientific">Paenibacillus phytorum</name>
    <dbReference type="NCBI Taxonomy" id="2654977"/>
    <lineage>
        <taxon>Bacteria</taxon>
        <taxon>Bacillati</taxon>
        <taxon>Bacillota</taxon>
        <taxon>Bacilli</taxon>
        <taxon>Bacillales</taxon>
        <taxon>Paenibacillaceae</taxon>
        <taxon>Paenibacillus</taxon>
    </lineage>
</organism>
<evidence type="ECO:0000256" key="2">
    <source>
        <dbReference type="ARBA" id="ARBA00023315"/>
    </source>
</evidence>